<dbReference type="CDD" id="cd22209">
    <property type="entry name" value="EMC10"/>
    <property type="match status" value="1"/>
</dbReference>
<evidence type="ECO:0000256" key="2">
    <source>
        <dbReference type="SAM" id="Phobius"/>
    </source>
</evidence>
<evidence type="ECO:0000313" key="3">
    <source>
        <dbReference type="EnsemblPlants" id="AET4Gv20174300.4"/>
    </source>
</evidence>
<reference evidence="4" key="2">
    <citation type="journal article" date="2017" name="Nat. Plants">
        <title>The Aegilops tauschii genome reveals multiple impacts of transposons.</title>
        <authorList>
            <person name="Zhao G."/>
            <person name="Zou C."/>
            <person name="Li K."/>
            <person name="Wang K."/>
            <person name="Li T."/>
            <person name="Gao L."/>
            <person name="Zhang X."/>
            <person name="Wang H."/>
            <person name="Yang Z."/>
            <person name="Liu X."/>
            <person name="Jiang W."/>
            <person name="Mao L."/>
            <person name="Kong X."/>
            <person name="Jiao Y."/>
            <person name="Jia J."/>
        </authorList>
    </citation>
    <scope>NUCLEOTIDE SEQUENCE [LARGE SCALE GENOMIC DNA]</scope>
    <source>
        <strain evidence="4">cv. AL8/78</strain>
    </source>
</reference>
<dbReference type="EnsemblPlants" id="AET4Gv20174300.4">
    <property type="protein sequence ID" value="AET4Gv20174300.4"/>
    <property type="gene ID" value="AET4Gv20174300"/>
</dbReference>
<keyword evidence="4" id="KW-1185">Reference proteome</keyword>
<organism evidence="3 4">
    <name type="scientific">Aegilops tauschii subsp. strangulata</name>
    <name type="common">Goatgrass</name>
    <dbReference type="NCBI Taxonomy" id="200361"/>
    <lineage>
        <taxon>Eukaryota</taxon>
        <taxon>Viridiplantae</taxon>
        <taxon>Streptophyta</taxon>
        <taxon>Embryophyta</taxon>
        <taxon>Tracheophyta</taxon>
        <taxon>Spermatophyta</taxon>
        <taxon>Magnoliopsida</taxon>
        <taxon>Liliopsida</taxon>
        <taxon>Poales</taxon>
        <taxon>Poaceae</taxon>
        <taxon>BOP clade</taxon>
        <taxon>Pooideae</taxon>
        <taxon>Triticodae</taxon>
        <taxon>Triticeae</taxon>
        <taxon>Triticinae</taxon>
        <taxon>Aegilops</taxon>
    </lineage>
</organism>
<dbReference type="AlphaFoldDB" id="A0A453HG75"/>
<dbReference type="Proteomes" id="UP000015105">
    <property type="component" value="Chromosome 4D"/>
</dbReference>
<evidence type="ECO:0000313" key="4">
    <source>
        <dbReference type="Proteomes" id="UP000015105"/>
    </source>
</evidence>
<accession>A0A453HG75</accession>
<feature type="transmembrane region" description="Helical" evidence="2">
    <location>
        <begin position="114"/>
        <end position="139"/>
    </location>
</feature>
<keyword evidence="2" id="KW-1133">Transmembrane helix</keyword>
<keyword evidence="2" id="KW-0812">Transmembrane</keyword>
<reference evidence="4" key="1">
    <citation type="journal article" date="2014" name="Science">
        <title>Ancient hybridizations among the ancestral genomes of bread wheat.</title>
        <authorList>
            <consortium name="International Wheat Genome Sequencing Consortium,"/>
            <person name="Marcussen T."/>
            <person name="Sandve S.R."/>
            <person name="Heier L."/>
            <person name="Spannagl M."/>
            <person name="Pfeifer M."/>
            <person name="Jakobsen K.S."/>
            <person name="Wulff B.B."/>
            <person name="Steuernagel B."/>
            <person name="Mayer K.F."/>
            <person name="Olsen O.A."/>
        </authorList>
    </citation>
    <scope>NUCLEOTIDE SEQUENCE [LARGE SCALE GENOMIC DNA]</scope>
    <source>
        <strain evidence="4">cv. AL8/78</strain>
    </source>
</reference>
<name>A0A453HG75_AEGTS</name>
<reference evidence="3" key="3">
    <citation type="journal article" date="2017" name="Nature">
        <title>Genome sequence of the progenitor of the wheat D genome Aegilops tauschii.</title>
        <authorList>
            <person name="Luo M.C."/>
            <person name="Gu Y.Q."/>
            <person name="Puiu D."/>
            <person name="Wang H."/>
            <person name="Twardziok S.O."/>
            <person name="Deal K.R."/>
            <person name="Huo N."/>
            <person name="Zhu T."/>
            <person name="Wang L."/>
            <person name="Wang Y."/>
            <person name="McGuire P.E."/>
            <person name="Liu S."/>
            <person name="Long H."/>
            <person name="Ramasamy R.K."/>
            <person name="Rodriguez J.C."/>
            <person name="Van S.L."/>
            <person name="Yuan L."/>
            <person name="Wang Z."/>
            <person name="Xia Z."/>
            <person name="Xiao L."/>
            <person name="Anderson O.D."/>
            <person name="Ouyang S."/>
            <person name="Liang Y."/>
            <person name="Zimin A.V."/>
            <person name="Pertea G."/>
            <person name="Qi P."/>
            <person name="Bennetzen J.L."/>
            <person name="Dai X."/>
            <person name="Dawson M.W."/>
            <person name="Muller H.G."/>
            <person name="Kugler K."/>
            <person name="Rivarola-Duarte L."/>
            <person name="Spannagl M."/>
            <person name="Mayer K.F.X."/>
            <person name="Lu F.H."/>
            <person name="Bevan M.W."/>
            <person name="Leroy P."/>
            <person name="Li P."/>
            <person name="You F.M."/>
            <person name="Sun Q."/>
            <person name="Liu Z."/>
            <person name="Lyons E."/>
            <person name="Wicker T."/>
            <person name="Salzberg S.L."/>
            <person name="Devos K.M."/>
            <person name="Dvorak J."/>
        </authorList>
    </citation>
    <scope>NUCLEOTIDE SEQUENCE [LARGE SCALE GENOMIC DNA]</scope>
    <source>
        <strain evidence="3">cv. AL8/78</strain>
    </source>
</reference>
<reference evidence="3" key="5">
    <citation type="journal article" date="2021" name="G3 (Bethesda)">
        <title>Aegilops tauschii genome assembly Aet v5.0 features greater sequence contiguity and improved annotation.</title>
        <authorList>
            <person name="Wang L."/>
            <person name="Zhu T."/>
            <person name="Rodriguez J.C."/>
            <person name="Deal K.R."/>
            <person name="Dubcovsky J."/>
            <person name="McGuire P.E."/>
            <person name="Lux T."/>
            <person name="Spannagl M."/>
            <person name="Mayer K.F.X."/>
            <person name="Baldrich P."/>
            <person name="Meyers B.C."/>
            <person name="Huo N."/>
            <person name="Gu Y.Q."/>
            <person name="Zhou H."/>
            <person name="Devos K.M."/>
            <person name="Bennetzen J.L."/>
            <person name="Unver T."/>
            <person name="Budak H."/>
            <person name="Gulick P.J."/>
            <person name="Galiba G."/>
            <person name="Kalapos B."/>
            <person name="Nelson D.R."/>
            <person name="Li P."/>
            <person name="You F.M."/>
            <person name="Luo M.C."/>
            <person name="Dvorak J."/>
        </authorList>
    </citation>
    <scope>NUCLEOTIDE SEQUENCE [LARGE SCALE GENOMIC DNA]</scope>
    <source>
        <strain evidence="3">cv. AL8/78</strain>
    </source>
</reference>
<protein>
    <submittedName>
        <fullName evidence="3">Uncharacterized protein</fullName>
    </submittedName>
</protein>
<reference evidence="3" key="4">
    <citation type="submission" date="2019-03" db="UniProtKB">
        <authorList>
            <consortium name="EnsemblPlants"/>
        </authorList>
    </citation>
    <scope>IDENTIFICATION</scope>
</reference>
<sequence>AAFQSDELLLHDDDEFEGTRVSSTPSPRPPSTPPVVSSRRRSADATQAAGASESNTAQFTLEHDLGAGLGFAPAGSFSARLKSSAHGSQTLTKLRFTRNELTEDEKNAFKVLSFLHYFLISLFFCIPTYLALLHFNFIIAEIT</sequence>
<keyword evidence="2" id="KW-0472">Membrane</keyword>
<evidence type="ECO:0000256" key="1">
    <source>
        <dbReference type="SAM" id="MobiDB-lite"/>
    </source>
</evidence>
<feature type="region of interest" description="Disordered" evidence="1">
    <location>
        <begin position="1"/>
        <end position="56"/>
    </location>
</feature>
<dbReference type="Gramene" id="AET4Gv20174300.4">
    <property type="protein sequence ID" value="AET4Gv20174300.4"/>
    <property type="gene ID" value="AET4Gv20174300"/>
</dbReference>
<proteinExistence type="predicted"/>